<evidence type="ECO:0000256" key="7">
    <source>
        <dbReference type="ARBA" id="ARBA00023306"/>
    </source>
</evidence>
<feature type="region of interest" description="Disordered" evidence="11">
    <location>
        <begin position="329"/>
        <end position="358"/>
    </location>
</feature>
<gene>
    <name evidence="13" type="ORF">BDQ94DRAFT_159183</name>
</gene>
<dbReference type="PANTHER" id="PTHR10742">
    <property type="entry name" value="FLAVIN MONOAMINE OXIDASE"/>
    <property type="match status" value="1"/>
</dbReference>
<dbReference type="Pfam" id="PF00046">
    <property type="entry name" value="Homeodomain"/>
    <property type="match status" value="1"/>
</dbReference>
<feature type="domain" description="Homeobox" evidence="12">
    <location>
        <begin position="51"/>
        <end position="111"/>
    </location>
</feature>
<dbReference type="SMART" id="SM00389">
    <property type="entry name" value="HOX"/>
    <property type="match status" value="1"/>
</dbReference>
<dbReference type="GeneID" id="38137401"/>
<dbReference type="InterPro" id="IPR036188">
    <property type="entry name" value="FAD/NAD-bd_sf"/>
</dbReference>
<evidence type="ECO:0000256" key="2">
    <source>
        <dbReference type="ARBA" id="ARBA00023015"/>
    </source>
</evidence>
<dbReference type="EMBL" id="KZ852045">
    <property type="protein sequence ID" value="RDH33829.1"/>
    <property type="molecule type" value="Genomic_DNA"/>
</dbReference>
<evidence type="ECO:0000256" key="1">
    <source>
        <dbReference type="ARBA" id="ARBA00004123"/>
    </source>
</evidence>
<feature type="compositionally biased region" description="Basic and acidic residues" evidence="11">
    <location>
        <begin position="169"/>
        <end position="180"/>
    </location>
</feature>
<feature type="region of interest" description="Disordered" evidence="11">
    <location>
        <begin position="412"/>
        <end position="435"/>
    </location>
</feature>
<dbReference type="Gene3D" id="3.50.50.60">
    <property type="entry name" value="FAD/NAD(P)-binding domain"/>
    <property type="match status" value="1"/>
</dbReference>
<keyword evidence="3 9" id="KW-0238">DNA-binding</keyword>
<dbReference type="InterPro" id="IPR001356">
    <property type="entry name" value="HD"/>
</dbReference>
<dbReference type="Gene3D" id="3.90.660.10">
    <property type="match status" value="1"/>
</dbReference>
<feature type="compositionally biased region" description="Polar residues" evidence="11">
    <location>
        <begin position="183"/>
        <end position="195"/>
    </location>
</feature>
<dbReference type="Proteomes" id="UP000253729">
    <property type="component" value="Unassembled WGS sequence"/>
</dbReference>
<dbReference type="PANTHER" id="PTHR10742:SF414">
    <property type="entry name" value="CONTAINING AMINE OXIDASE, PUTATIVE (AFU_ORTHOLOGUE AFUA_3G12150)-RELATED"/>
    <property type="match status" value="1"/>
</dbReference>
<name>A0A3F3Q3P4_9EURO</name>
<reference evidence="13 14" key="1">
    <citation type="submission" date="2018-07" db="EMBL/GenBank/DDBJ databases">
        <title>The genomes of Aspergillus section Nigri reveals drivers in fungal speciation.</title>
        <authorList>
            <consortium name="DOE Joint Genome Institute"/>
            <person name="Vesth T.C."/>
            <person name="Nybo J."/>
            <person name="Theobald S."/>
            <person name="Brandl J."/>
            <person name="Frisvad J.C."/>
            <person name="Nielsen K.F."/>
            <person name="Lyhne E.K."/>
            <person name="Kogle M.E."/>
            <person name="Kuo A."/>
            <person name="Riley R."/>
            <person name="Clum A."/>
            <person name="Nolan M."/>
            <person name="Lipzen A."/>
            <person name="Salamov A."/>
            <person name="Henrissat B."/>
            <person name="Wiebenga A."/>
            <person name="De vries R.P."/>
            <person name="Grigoriev I.V."/>
            <person name="Mortensen U.H."/>
            <person name="Andersen M.R."/>
            <person name="Baker S.E."/>
        </authorList>
    </citation>
    <scope>NUCLEOTIDE SEQUENCE [LARGE SCALE GENOMIC DNA]</scope>
    <source>
        <strain evidence="13 14">CBS 139.54b</strain>
    </source>
</reference>
<dbReference type="GO" id="GO:0000082">
    <property type="term" value="P:G1/S transition of mitotic cell cycle"/>
    <property type="evidence" value="ECO:0007669"/>
    <property type="project" value="UniProtKB-ARBA"/>
</dbReference>
<evidence type="ECO:0000256" key="8">
    <source>
        <dbReference type="ARBA" id="ARBA00065092"/>
    </source>
</evidence>
<dbReference type="SUPFAM" id="SSF46689">
    <property type="entry name" value="Homeodomain-like"/>
    <property type="match status" value="1"/>
</dbReference>
<keyword evidence="2" id="KW-0805">Transcription regulation</keyword>
<feature type="compositionally biased region" description="Basic and acidic residues" evidence="11">
    <location>
        <begin position="346"/>
        <end position="358"/>
    </location>
</feature>
<dbReference type="Pfam" id="PF01593">
    <property type="entry name" value="Amino_oxidase"/>
    <property type="match status" value="1"/>
</dbReference>
<evidence type="ECO:0000256" key="4">
    <source>
        <dbReference type="ARBA" id="ARBA00023155"/>
    </source>
</evidence>
<comment type="subcellular location">
    <subcellularLocation>
        <location evidence="1 9 10">Nucleus</location>
    </subcellularLocation>
</comment>
<keyword evidence="6 9" id="KW-0539">Nucleus</keyword>
<evidence type="ECO:0000256" key="5">
    <source>
        <dbReference type="ARBA" id="ARBA00023163"/>
    </source>
</evidence>
<evidence type="ECO:0000256" key="10">
    <source>
        <dbReference type="RuleBase" id="RU000682"/>
    </source>
</evidence>
<dbReference type="STRING" id="1341132.A0A3F3Q3P4"/>
<comment type="subunit">
    <text evidence="8">Interacts with MCM1.</text>
</comment>
<dbReference type="InterPro" id="IPR050281">
    <property type="entry name" value="Flavin_monoamine_oxidase"/>
</dbReference>
<evidence type="ECO:0000256" key="6">
    <source>
        <dbReference type="ARBA" id="ARBA00023242"/>
    </source>
</evidence>
<feature type="compositionally biased region" description="Polar residues" evidence="11">
    <location>
        <begin position="158"/>
        <end position="167"/>
    </location>
</feature>
<dbReference type="SUPFAM" id="SSF51905">
    <property type="entry name" value="FAD/NAD(P)-binding domain"/>
    <property type="match status" value="1"/>
</dbReference>
<accession>A0A3F3Q3P4</accession>
<feature type="region of interest" description="Disordered" evidence="11">
    <location>
        <begin position="41"/>
        <end position="82"/>
    </location>
</feature>
<feature type="region of interest" description="Disordered" evidence="11">
    <location>
        <begin position="100"/>
        <end position="260"/>
    </location>
</feature>
<sequence>MSDPEPSSAPCSSSPPSTQASDSTAALNYAFLVHSQKTLTQNLPPRVDNKLLARQKRRRTSPEDHAILEAEYQRNPKPDKTARASIVSRVSLGEKEVQIWFQNRRQNDRRKSKPLQPHELLAPRSDVSDASKRVADDNLPTEPGSSSGTEQSEDNCQDRNVATQSPDHASFESDVVHGDNNELEQSGLSSQTSLATEAVEDSQRASDETMPEQQPPPVHDETHLDDSNPASVKRKRSFSETRGNRPFVQGTSTPMKSPPSLRISLSFDGEAMVRKEDELTPSPPKGRNALRIAMSSDGKAVIRADGEPSPSKNRISMFSARKPRLAGLRRSNSAAAFSTPRGGSMETEKLFGRSRDPRNWESFFDTDARSALSTPTSSQSAPNAGSPALFRARGQRSLTRSMSARHSNAFNSSEYLNTPVPKPTGDKRRKISRTVSSLGRLETGRATLGDKLSNSKTISTKDDDLELQWGDSDKENWIPGTRVSHVRRRTTSHHHPRRSILREANSRDAKANRDLASGGRYSRVSHPHQRVSGVIDKDVPEMDAEHNRRLLHTIISKEDQSLFHSRQTGFFLHMTIAMGRRPNVAVIGAGLSGLRCADILIQNGARVTLFEARDRVGGRVHQQKIHEHLIDLGPNWIHGTGKNPIVAISEATETVLEDFEGNQALISTEGKAIDDALAAKVSAVLWTTIEKAFEYSNTHKDIIPPERSLLDFFREEVEKTDLSAAEKELCIESCRLWGAYVGDPIERQSLKFFCLEECIDGNNFFVASTYKNILKYVSKNALQRADIRFNQPIVQIGSESRKAMGSPSKVNLTTASGETFQFDEVVVTCPLGWLKRNKQAFTPDLPPRLNQAIDSISYGRLEKVYVTFPRAYWHAGPEDPKTADILKTNLEYSSFENPTFAQFLNPGYTKSPNDILWNQECISLAALPSSCAHPTLLFYTFGPCSTYIVSKLKGLDPSSKEYFNFLNDFLHPFYSRLYGYSDSSPDCKPIAFAATQWQNDPYAGNGSYCNFQVGLTQGDRDIEVLRAGMGADRGVWFAGEHTAPFVALSTTTGAYWSGERAAGQICNLYGLGRLGIGLERDDSLPSATPKGLL</sequence>
<feature type="region of interest" description="Disordered" evidence="11">
    <location>
        <begin position="1"/>
        <end position="22"/>
    </location>
</feature>
<evidence type="ECO:0000256" key="11">
    <source>
        <dbReference type="SAM" id="MobiDB-lite"/>
    </source>
</evidence>
<dbReference type="GO" id="GO:0003677">
    <property type="term" value="F:DNA binding"/>
    <property type="evidence" value="ECO:0007669"/>
    <property type="project" value="UniProtKB-UniRule"/>
</dbReference>
<protein>
    <submittedName>
        <fullName evidence="13">FAD/NAD(P)-binding domain-containing protein</fullName>
    </submittedName>
</protein>
<dbReference type="GO" id="GO:0016491">
    <property type="term" value="F:oxidoreductase activity"/>
    <property type="evidence" value="ECO:0007669"/>
    <property type="project" value="InterPro"/>
</dbReference>
<feature type="compositionally biased region" description="Basic and acidic residues" evidence="11">
    <location>
        <begin position="60"/>
        <end position="82"/>
    </location>
</feature>
<dbReference type="SUPFAM" id="SSF54373">
    <property type="entry name" value="FAD-linked reductases, C-terminal domain"/>
    <property type="match status" value="1"/>
</dbReference>
<organism evidence="13 14">
    <name type="scientific">Aspergillus welwitschiae</name>
    <dbReference type="NCBI Taxonomy" id="1341132"/>
    <lineage>
        <taxon>Eukaryota</taxon>
        <taxon>Fungi</taxon>
        <taxon>Dikarya</taxon>
        <taxon>Ascomycota</taxon>
        <taxon>Pezizomycotina</taxon>
        <taxon>Eurotiomycetes</taxon>
        <taxon>Eurotiomycetidae</taxon>
        <taxon>Eurotiales</taxon>
        <taxon>Aspergillaceae</taxon>
        <taxon>Aspergillus</taxon>
        <taxon>Aspergillus subgen. Circumdati</taxon>
    </lineage>
</organism>
<dbReference type="GO" id="GO:0000122">
    <property type="term" value="P:negative regulation of transcription by RNA polymerase II"/>
    <property type="evidence" value="ECO:0007669"/>
    <property type="project" value="UniProtKB-ARBA"/>
</dbReference>
<dbReference type="PROSITE" id="PS50071">
    <property type="entry name" value="HOMEOBOX_2"/>
    <property type="match status" value="1"/>
</dbReference>
<feature type="compositionally biased region" description="Polar residues" evidence="11">
    <location>
        <begin position="371"/>
        <end position="383"/>
    </location>
</feature>
<evidence type="ECO:0000256" key="3">
    <source>
        <dbReference type="ARBA" id="ARBA00023125"/>
    </source>
</evidence>
<dbReference type="AlphaFoldDB" id="A0A3F3Q3P4"/>
<evidence type="ECO:0000259" key="12">
    <source>
        <dbReference type="PROSITE" id="PS50071"/>
    </source>
</evidence>
<dbReference type="PROSITE" id="PS00027">
    <property type="entry name" value="HOMEOBOX_1"/>
    <property type="match status" value="1"/>
</dbReference>
<dbReference type="InterPro" id="IPR009057">
    <property type="entry name" value="Homeodomain-like_sf"/>
</dbReference>
<dbReference type="GO" id="GO:0050660">
    <property type="term" value="F:flavin adenine dinucleotide binding"/>
    <property type="evidence" value="ECO:0007669"/>
    <property type="project" value="TreeGrafter"/>
</dbReference>
<evidence type="ECO:0000313" key="13">
    <source>
        <dbReference type="EMBL" id="RDH33829.1"/>
    </source>
</evidence>
<dbReference type="GO" id="GO:0005634">
    <property type="term" value="C:nucleus"/>
    <property type="evidence" value="ECO:0007669"/>
    <property type="project" value="UniProtKB-SubCell"/>
</dbReference>
<dbReference type="GO" id="GO:0006338">
    <property type="term" value="P:chromatin remodeling"/>
    <property type="evidence" value="ECO:0007669"/>
    <property type="project" value="TreeGrafter"/>
</dbReference>
<dbReference type="InterPro" id="IPR017970">
    <property type="entry name" value="Homeobox_CS"/>
</dbReference>
<keyword evidence="14" id="KW-1185">Reference proteome</keyword>
<feature type="DNA-binding region" description="Homeobox" evidence="9">
    <location>
        <begin position="53"/>
        <end position="112"/>
    </location>
</feature>
<keyword evidence="7" id="KW-0131">Cell cycle</keyword>
<evidence type="ECO:0000313" key="14">
    <source>
        <dbReference type="Proteomes" id="UP000253729"/>
    </source>
</evidence>
<dbReference type="GO" id="GO:0003682">
    <property type="term" value="F:chromatin binding"/>
    <property type="evidence" value="ECO:0007669"/>
    <property type="project" value="TreeGrafter"/>
</dbReference>
<feature type="region of interest" description="Disordered" evidence="11">
    <location>
        <begin position="506"/>
        <end position="525"/>
    </location>
</feature>
<proteinExistence type="predicted"/>
<dbReference type="FunFam" id="1.10.10.60:FF:000286">
    <property type="entry name" value="Homeobox transcription factor"/>
    <property type="match status" value="1"/>
</dbReference>
<dbReference type="GO" id="GO:0000981">
    <property type="term" value="F:DNA-binding transcription factor activity, RNA polymerase II-specific"/>
    <property type="evidence" value="ECO:0007669"/>
    <property type="project" value="InterPro"/>
</dbReference>
<dbReference type="Gene3D" id="1.10.10.60">
    <property type="entry name" value="Homeodomain-like"/>
    <property type="match status" value="1"/>
</dbReference>
<keyword evidence="4 9" id="KW-0371">Homeobox</keyword>
<dbReference type="InterPro" id="IPR002937">
    <property type="entry name" value="Amino_oxidase"/>
</dbReference>
<feature type="compositionally biased region" description="Basic and acidic residues" evidence="11">
    <location>
        <begin position="126"/>
        <end position="136"/>
    </location>
</feature>
<dbReference type="CDD" id="cd00086">
    <property type="entry name" value="homeodomain"/>
    <property type="match status" value="1"/>
</dbReference>
<keyword evidence="5" id="KW-0804">Transcription</keyword>
<evidence type="ECO:0000256" key="9">
    <source>
        <dbReference type="PROSITE-ProRule" id="PRU00108"/>
    </source>
</evidence>
<dbReference type="PRINTS" id="PR00419">
    <property type="entry name" value="ADXRDTASE"/>
</dbReference>
<feature type="region of interest" description="Disordered" evidence="11">
    <location>
        <begin position="370"/>
        <end position="389"/>
    </location>
</feature>
<dbReference type="RefSeq" id="XP_026626851.1">
    <property type="nucleotide sequence ID" value="XM_026769045.1"/>
</dbReference>